<protein>
    <submittedName>
        <fullName evidence="2">Uncharacterized protein</fullName>
    </submittedName>
</protein>
<dbReference type="EMBL" id="AAVP02000009">
    <property type="protein sequence ID" value="EDK23959.1"/>
    <property type="molecule type" value="Genomic_DNA"/>
</dbReference>
<dbReference type="PaxDb" id="411460-RUMTOR_01846"/>
<accession>A5KNM1</accession>
<feature type="chain" id="PRO_5002684596" evidence="1">
    <location>
        <begin position="40"/>
        <end position="129"/>
    </location>
</feature>
<dbReference type="Proteomes" id="UP000003577">
    <property type="component" value="Unassembled WGS sequence"/>
</dbReference>
<evidence type="ECO:0000313" key="3">
    <source>
        <dbReference type="Proteomes" id="UP000003577"/>
    </source>
</evidence>
<evidence type="ECO:0000313" key="2">
    <source>
        <dbReference type="EMBL" id="EDK23959.1"/>
    </source>
</evidence>
<comment type="caution">
    <text evidence="2">The sequence shown here is derived from an EMBL/GenBank/DDBJ whole genome shotgun (WGS) entry which is preliminary data.</text>
</comment>
<name>A5KNM1_9FIRM</name>
<dbReference type="AlphaFoldDB" id="A5KNM1"/>
<evidence type="ECO:0000256" key="1">
    <source>
        <dbReference type="SAM" id="SignalP"/>
    </source>
</evidence>
<organism evidence="2 3">
    <name type="scientific">[Ruminococcus] torques ATCC 27756</name>
    <dbReference type="NCBI Taxonomy" id="411460"/>
    <lineage>
        <taxon>Bacteria</taxon>
        <taxon>Bacillati</taxon>
        <taxon>Bacillota</taxon>
        <taxon>Clostridia</taxon>
        <taxon>Lachnospirales</taxon>
        <taxon>Lachnospiraceae</taxon>
        <taxon>Mediterraneibacter</taxon>
    </lineage>
</organism>
<reference evidence="2 3" key="2">
    <citation type="submission" date="2007-04" db="EMBL/GenBank/DDBJ databases">
        <title>Draft genome sequence of Ruminococcus torques (ATCC 27756).</title>
        <authorList>
            <person name="Sudarsanam P."/>
            <person name="Ley R."/>
            <person name="Guruge J."/>
            <person name="Turnbaugh P.J."/>
            <person name="Mahowald M."/>
            <person name="Liep D."/>
            <person name="Gordon J."/>
        </authorList>
    </citation>
    <scope>NUCLEOTIDE SEQUENCE [LARGE SCALE GENOMIC DNA]</scope>
    <source>
        <strain evidence="2 3">ATCC 27756</strain>
    </source>
</reference>
<feature type="signal peptide" evidence="1">
    <location>
        <begin position="1"/>
        <end position="39"/>
    </location>
</feature>
<dbReference type="HOGENOM" id="CLU_1854357_0_0_9"/>
<reference evidence="2 3" key="1">
    <citation type="submission" date="2007-03" db="EMBL/GenBank/DDBJ databases">
        <authorList>
            <person name="Fulton L."/>
            <person name="Clifton S."/>
            <person name="Fulton B."/>
            <person name="Xu J."/>
            <person name="Minx P."/>
            <person name="Pepin K.H."/>
            <person name="Johnson M."/>
            <person name="Thiruvilangam P."/>
            <person name="Bhonagiri V."/>
            <person name="Nash W.E."/>
            <person name="Mardis E.R."/>
            <person name="Wilson R.K."/>
        </authorList>
    </citation>
    <scope>NUCLEOTIDE SEQUENCE [LARGE SCALE GENOMIC DNA]</scope>
    <source>
        <strain evidence="2 3">ATCC 27756</strain>
    </source>
</reference>
<gene>
    <name evidence="2" type="ORF">RUMTOR_01846</name>
</gene>
<keyword evidence="1" id="KW-0732">Signal</keyword>
<sequence length="129" mass="13611">MNKKKKIKKEDKNMTKRMKRIAALLTCGLVLASGTSVYAGNAEGTLLGYPISLEVSVRKASAMTAGSYPKTTIYPYRYATGGSANQLIPMTAVSGGGTASVYAPDGWDIGKAESLHENGGVKAYLVAYP</sequence>
<proteinExistence type="predicted"/>